<name>A0A815SQQ5_9BILA</name>
<sequence length="583" mass="69982">MKFESLCNELFFELFEYLNGVHLIRAFHDLNFRFNKLLFDHFRQFQFDFRSISKRDFDFICQQYLPLIIHRVTSLSISDNEETPNLFHHLLTYGFTLHQFTCLKSLSFFHKKINKILTESIYLIQRAHLKLIQCYYNNHEDELVDLINNIWRLPKLTHCYLDFEYAYGRLFNRLDVISSSIECISSPWMQCSSKDFQNLFEHTPRLRHLDAIFYTVTRNDLLKTIVPTLTKLHVIFISASESIMINLFQSMPNLTKLTVQLFIYHLNGHQWKEIIVNYLPNIKLFRFSMNFQSSIYNAETEKQLNELLDTFRTSFWLDENHWYVRCHWDSQDIIQNTHIYTLPHIFPYCFDRTRKPRLKLNGWCKSTCPNDQEFWSYDYVRESPLTREIEDWALSSMRFPKIDILQIALPTHESIWSIIPTFNYLTSLTIYIFGNNAQSQLQALIDRAPRLYSLAIRNDSTFQFLQWNIRSTSIRRLDLMQWETENHLYCNAATCFTLINSLWRHQCEVLLIDIENRSIIIDLINRMSNLRSLTVRCYDDELSNSHLSSVQDEFIDWLKICLPSKCSIRRHKPDINIWVNKEN</sequence>
<evidence type="ECO:0008006" key="4">
    <source>
        <dbReference type="Google" id="ProtNLM"/>
    </source>
</evidence>
<gene>
    <name evidence="1" type="ORF">BJG266_LOCUS31716</name>
    <name evidence="2" type="ORF">QVE165_LOCUS43016</name>
</gene>
<protein>
    <recommendedName>
        <fullName evidence="4">F-box domain-containing protein</fullName>
    </recommendedName>
</protein>
<comment type="caution">
    <text evidence="2">The sequence shown here is derived from an EMBL/GenBank/DDBJ whole genome shotgun (WGS) entry which is preliminary data.</text>
</comment>
<dbReference type="EMBL" id="CAJNOI010000483">
    <property type="protein sequence ID" value="CAF1290449.1"/>
    <property type="molecule type" value="Genomic_DNA"/>
</dbReference>
<evidence type="ECO:0000313" key="3">
    <source>
        <dbReference type="Proteomes" id="UP000663832"/>
    </source>
</evidence>
<proteinExistence type="predicted"/>
<organism evidence="2 3">
    <name type="scientific">Adineta steineri</name>
    <dbReference type="NCBI Taxonomy" id="433720"/>
    <lineage>
        <taxon>Eukaryota</taxon>
        <taxon>Metazoa</taxon>
        <taxon>Spiralia</taxon>
        <taxon>Gnathifera</taxon>
        <taxon>Rotifera</taxon>
        <taxon>Eurotatoria</taxon>
        <taxon>Bdelloidea</taxon>
        <taxon>Adinetida</taxon>
        <taxon>Adinetidae</taxon>
        <taxon>Adineta</taxon>
    </lineage>
</organism>
<dbReference type="EMBL" id="CAJNOM010000543">
    <property type="protein sequence ID" value="CAF1493234.1"/>
    <property type="molecule type" value="Genomic_DNA"/>
</dbReference>
<reference evidence="2" key="1">
    <citation type="submission" date="2021-02" db="EMBL/GenBank/DDBJ databases">
        <authorList>
            <person name="Nowell W R."/>
        </authorList>
    </citation>
    <scope>NUCLEOTIDE SEQUENCE</scope>
</reference>
<dbReference type="InterPro" id="IPR032675">
    <property type="entry name" value="LRR_dom_sf"/>
</dbReference>
<dbReference type="AlphaFoldDB" id="A0A815SQQ5"/>
<keyword evidence="3" id="KW-1185">Reference proteome</keyword>
<dbReference type="Proteomes" id="UP000663877">
    <property type="component" value="Unassembled WGS sequence"/>
</dbReference>
<dbReference type="Gene3D" id="3.80.10.10">
    <property type="entry name" value="Ribonuclease Inhibitor"/>
    <property type="match status" value="1"/>
</dbReference>
<dbReference type="OrthoDB" id="9987434at2759"/>
<accession>A0A815SQQ5</accession>
<evidence type="ECO:0000313" key="2">
    <source>
        <dbReference type="EMBL" id="CAF1493234.1"/>
    </source>
</evidence>
<evidence type="ECO:0000313" key="1">
    <source>
        <dbReference type="EMBL" id="CAF1290449.1"/>
    </source>
</evidence>
<dbReference type="Proteomes" id="UP000663832">
    <property type="component" value="Unassembled WGS sequence"/>
</dbReference>